<accession>A0ABV0TPM5</accession>
<evidence type="ECO:0000313" key="2">
    <source>
        <dbReference type="EMBL" id="MEQ2234870.1"/>
    </source>
</evidence>
<feature type="region of interest" description="Disordered" evidence="1">
    <location>
        <begin position="1"/>
        <end position="22"/>
    </location>
</feature>
<evidence type="ECO:0000256" key="1">
    <source>
        <dbReference type="SAM" id="MobiDB-lite"/>
    </source>
</evidence>
<reference evidence="2 3" key="1">
    <citation type="submission" date="2021-06" db="EMBL/GenBank/DDBJ databases">
        <authorList>
            <person name="Palmer J.M."/>
        </authorList>
    </citation>
    <scope>NUCLEOTIDE SEQUENCE [LARGE SCALE GENOMIC DNA]</scope>
    <source>
        <strain evidence="3">if_2019</strain>
        <tissue evidence="2">Muscle</tissue>
    </source>
</reference>
<evidence type="ECO:0000313" key="3">
    <source>
        <dbReference type="Proteomes" id="UP001482620"/>
    </source>
</evidence>
<dbReference type="Proteomes" id="UP001482620">
    <property type="component" value="Unassembled WGS sequence"/>
</dbReference>
<organism evidence="2 3">
    <name type="scientific">Ilyodon furcidens</name>
    <name type="common">goldbreast splitfin</name>
    <dbReference type="NCBI Taxonomy" id="33524"/>
    <lineage>
        <taxon>Eukaryota</taxon>
        <taxon>Metazoa</taxon>
        <taxon>Chordata</taxon>
        <taxon>Craniata</taxon>
        <taxon>Vertebrata</taxon>
        <taxon>Euteleostomi</taxon>
        <taxon>Actinopterygii</taxon>
        <taxon>Neopterygii</taxon>
        <taxon>Teleostei</taxon>
        <taxon>Neoteleostei</taxon>
        <taxon>Acanthomorphata</taxon>
        <taxon>Ovalentaria</taxon>
        <taxon>Atherinomorphae</taxon>
        <taxon>Cyprinodontiformes</taxon>
        <taxon>Goodeidae</taxon>
        <taxon>Ilyodon</taxon>
    </lineage>
</organism>
<sequence length="161" mass="17924">MEPSYETSQSPESGCSGSKSEKKILGKMEVELGLEEEAVLSGGEDLGVLKESMMIDRQVTSEEVEVDLTLDDRKCLQLGGSATSGETEMKQEPKSPADLKMDEEEETRSSGDEDVPASDVLFNSLNPEDEELMKEEEHRRSKEEEEVSMDTGESEEMIYRC</sequence>
<gene>
    <name evidence="2" type="ORF">ILYODFUR_035821</name>
</gene>
<dbReference type="EMBL" id="JAHRIQ010041756">
    <property type="protein sequence ID" value="MEQ2234870.1"/>
    <property type="molecule type" value="Genomic_DNA"/>
</dbReference>
<name>A0ABV0TPM5_9TELE</name>
<feature type="compositionally biased region" description="Low complexity" evidence="1">
    <location>
        <begin position="8"/>
        <end position="18"/>
    </location>
</feature>
<feature type="compositionally biased region" description="Basic and acidic residues" evidence="1">
    <location>
        <begin position="87"/>
        <end position="100"/>
    </location>
</feature>
<keyword evidence="3" id="KW-1185">Reference proteome</keyword>
<protein>
    <submittedName>
        <fullName evidence="2">Uncharacterized protein</fullName>
    </submittedName>
</protein>
<comment type="caution">
    <text evidence="2">The sequence shown here is derived from an EMBL/GenBank/DDBJ whole genome shotgun (WGS) entry which is preliminary data.</text>
</comment>
<feature type="compositionally biased region" description="Acidic residues" evidence="1">
    <location>
        <begin position="144"/>
        <end position="161"/>
    </location>
</feature>
<proteinExistence type="predicted"/>
<feature type="compositionally biased region" description="Acidic residues" evidence="1">
    <location>
        <begin position="101"/>
        <end position="116"/>
    </location>
</feature>
<feature type="region of interest" description="Disordered" evidence="1">
    <location>
        <begin position="77"/>
        <end position="161"/>
    </location>
</feature>